<accession>A0ABN7X7W3</accession>
<comment type="caution">
    <text evidence="1">The sequence shown here is derived from an EMBL/GenBank/DDBJ whole genome shotgun (WGS) entry which is preliminary data.</text>
</comment>
<dbReference type="Proteomes" id="UP000789901">
    <property type="component" value="Unassembled WGS sequence"/>
</dbReference>
<sequence>MGLRHTNQQDPANANATWVPYDEPFVNLRLTPAGTITSIEVKIATTNE</sequence>
<evidence type="ECO:0000313" key="1">
    <source>
        <dbReference type="EMBL" id="CAG8848565.1"/>
    </source>
</evidence>
<gene>
    <name evidence="1" type="ORF">GMARGA_LOCUS39240</name>
</gene>
<dbReference type="EMBL" id="CAJVQB010092611">
    <property type="protein sequence ID" value="CAG8848565.1"/>
    <property type="molecule type" value="Genomic_DNA"/>
</dbReference>
<name>A0ABN7X7W3_GIGMA</name>
<protein>
    <submittedName>
        <fullName evidence="1">12825_t:CDS:1</fullName>
    </submittedName>
</protein>
<reference evidence="1 2" key="1">
    <citation type="submission" date="2021-06" db="EMBL/GenBank/DDBJ databases">
        <authorList>
            <person name="Kallberg Y."/>
            <person name="Tangrot J."/>
            <person name="Rosling A."/>
        </authorList>
    </citation>
    <scope>NUCLEOTIDE SEQUENCE [LARGE SCALE GENOMIC DNA]</scope>
    <source>
        <strain evidence="1 2">120-4 pot B 10/14</strain>
    </source>
</reference>
<evidence type="ECO:0000313" key="2">
    <source>
        <dbReference type="Proteomes" id="UP000789901"/>
    </source>
</evidence>
<feature type="non-terminal residue" evidence="1">
    <location>
        <position position="48"/>
    </location>
</feature>
<keyword evidence="2" id="KW-1185">Reference proteome</keyword>
<proteinExistence type="predicted"/>
<organism evidence="1 2">
    <name type="scientific">Gigaspora margarita</name>
    <dbReference type="NCBI Taxonomy" id="4874"/>
    <lineage>
        <taxon>Eukaryota</taxon>
        <taxon>Fungi</taxon>
        <taxon>Fungi incertae sedis</taxon>
        <taxon>Mucoromycota</taxon>
        <taxon>Glomeromycotina</taxon>
        <taxon>Glomeromycetes</taxon>
        <taxon>Diversisporales</taxon>
        <taxon>Gigasporaceae</taxon>
        <taxon>Gigaspora</taxon>
    </lineage>
</organism>